<reference evidence="1 2" key="1">
    <citation type="submission" date="2019-03" db="EMBL/GenBank/DDBJ databases">
        <title>First draft genome of Liparis tanakae, snailfish: a comprehensive survey of snailfish specific genes.</title>
        <authorList>
            <person name="Kim W."/>
            <person name="Song I."/>
            <person name="Jeong J.-H."/>
            <person name="Kim D."/>
            <person name="Kim S."/>
            <person name="Ryu S."/>
            <person name="Song J.Y."/>
            <person name="Lee S.K."/>
        </authorList>
    </citation>
    <scope>NUCLEOTIDE SEQUENCE [LARGE SCALE GENOMIC DNA]</scope>
    <source>
        <tissue evidence="1">Muscle</tissue>
    </source>
</reference>
<evidence type="ECO:0000313" key="2">
    <source>
        <dbReference type="Proteomes" id="UP000314294"/>
    </source>
</evidence>
<keyword evidence="2" id="KW-1185">Reference proteome</keyword>
<organism evidence="1 2">
    <name type="scientific">Liparis tanakae</name>
    <name type="common">Tanaka's snailfish</name>
    <dbReference type="NCBI Taxonomy" id="230148"/>
    <lineage>
        <taxon>Eukaryota</taxon>
        <taxon>Metazoa</taxon>
        <taxon>Chordata</taxon>
        <taxon>Craniata</taxon>
        <taxon>Vertebrata</taxon>
        <taxon>Euteleostomi</taxon>
        <taxon>Actinopterygii</taxon>
        <taxon>Neopterygii</taxon>
        <taxon>Teleostei</taxon>
        <taxon>Neoteleostei</taxon>
        <taxon>Acanthomorphata</taxon>
        <taxon>Eupercaria</taxon>
        <taxon>Perciformes</taxon>
        <taxon>Cottioidei</taxon>
        <taxon>Cottales</taxon>
        <taxon>Liparidae</taxon>
        <taxon>Liparis</taxon>
    </lineage>
</organism>
<gene>
    <name evidence="1" type="ORF">EYF80_061613</name>
</gene>
<dbReference type="EMBL" id="SRLO01007119">
    <property type="protein sequence ID" value="TNN28239.1"/>
    <property type="molecule type" value="Genomic_DNA"/>
</dbReference>
<accession>A0A4Z2EHD7</accession>
<dbReference type="AlphaFoldDB" id="A0A4Z2EHD7"/>
<evidence type="ECO:0000313" key="1">
    <source>
        <dbReference type="EMBL" id="TNN28239.1"/>
    </source>
</evidence>
<name>A0A4Z2EHD7_9TELE</name>
<comment type="caution">
    <text evidence="1">The sequence shown here is derived from an EMBL/GenBank/DDBJ whole genome shotgun (WGS) entry which is preliminary data.</text>
</comment>
<protein>
    <submittedName>
        <fullName evidence="1">Uncharacterized protein</fullName>
    </submittedName>
</protein>
<proteinExistence type="predicted"/>
<sequence length="217" mass="23103">MKKKPAEEEEDIPRMLWGKFAVQESLRTRRKREEHPQITSCLLDTRRPSDPPPRPLAYLSLLRSDVTSLLSASLASVASSSSRCSFLRAAAARCASSSASSSWSFSCFTRTELFSAYGEDNALWLKGGVAPRSGRSSGSAPTFLGNSVSHNAPLLPALGLQLLLRLPQLGLQGGAGGPEPGAALLLLLLQPGLQLPLLPLQLLPAALLAPRGGALRR</sequence>
<dbReference type="Proteomes" id="UP000314294">
    <property type="component" value="Unassembled WGS sequence"/>
</dbReference>